<proteinExistence type="predicted"/>
<sequence length="197" mass="21406">MPPSRPSTDATSGLVAYRAVMALIRPSGDGAAEDIDAEFEDLSAIARALNPAVSRDALGWGLEAWVAQWLPRVGGWEERDEELSPTVRKYAVHAEDVLRASSFERASDPRDRRALPFRAYGSWIGARTSGRDALVDAAARLAREAAREELHVANRGDLFRAPADGGRPDLTSINRVMLASALDPLAFTRRAGEVEIV</sequence>
<organism evidence="2">
    <name type="scientific">Micromonas pusilla (strain CCMP1545)</name>
    <name type="common">Picoplanktonic green alga</name>
    <dbReference type="NCBI Taxonomy" id="564608"/>
    <lineage>
        <taxon>Eukaryota</taxon>
        <taxon>Viridiplantae</taxon>
        <taxon>Chlorophyta</taxon>
        <taxon>Mamiellophyceae</taxon>
        <taxon>Mamiellales</taxon>
        <taxon>Mamiellaceae</taxon>
        <taxon>Micromonas</taxon>
    </lineage>
</organism>
<accession>C1MUY5</accession>
<dbReference type="RefSeq" id="XP_003059580.1">
    <property type="nucleotide sequence ID" value="XM_003059534.1"/>
</dbReference>
<dbReference type="AlphaFoldDB" id="C1MUY5"/>
<dbReference type="EMBL" id="GG663740">
    <property type="protein sequence ID" value="EEH56712.1"/>
    <property type="molecule type" value="Genomic_DNA"/>
</dbReference>
<reference evidence="1 2" key="1">
    <citation type="journal article" date="2009" name="Science">
        <title>Green evolution and dynamic adaptations revealed by genomes of the marine picoeukaryotes Micromonas.</title>
        <authorList>
            <person name="Worden A.Z."/>
            <person name="Lee J.H."/>
            <person name="Mock T."/>
            <person name="Rouze P."/>
            <person name="Simmons M.P."/>
            <person name="Aerts A.L."/>
            <person name="Allen A.E."/>
            <person name="Cuvelier M.L."/>
            <person name="Derelle E."/>
            <person name="Everett M.V."/>
            <person name="Foulon E."/>
            <person name="Grimwood J."/>
            <person name="Gundlach H."/>
            <person name="Henrissat B."/>
            <person name="Napoli C."/>
            <person name="McDonald S.M."/>
            <person name="Parker M.S."/>
            <person name="Rombauts S."/>
            <person name="Salamov A."/>
            <person name="Von Dassow P."/>
            <person name="Badger J.H."/>
            <person name="Coutinho P.M."/>
            <person name="Demir E."/>
            <person name="Dubchak I."/>
            <person name="Gentemann C."/>
            <person name="Eikrem W."/>
            <person name="Gready J.E."/>
            <person name="John U."/>
            <person name="Lanier W."/>
            <person name="Lindquist E.A."/>
            <person name="Lucas S."/>
            <person name="Mayer K.F."/>
            <person name="Moreau H."/>
            <person name="Not F."/>
            <person name="Otillar R."/>
            <person name="Panaud O."/>
            <person name="Pangilinan J."/>
            <person name="Paulsen I."/>
            <person name="Piegu B."/>
            <person name="Poliakov A."/>
            <person name="Robbens S."/>
            <person name="Schmutz J."/>
            <person name="Toulza E."/>
            <person name="Wyss T."/>
            <person name="Zelensky A."/>
            <person name="Zhou K."/>
            <person name="Armbrust E.V."/>
            <person name="Bhattacharya D."/>
            <person name="Goodenough U.W."/>
            <person name="Van de Peer Y."/>
            <person name="Grigoriev I.V."/>
        </authorList>
    </citation>
    <scope>NUCLEOTIDE SEQUENCE [LARGE SCALE GENOMIC DNA]</scope>
    <source>
        <strain evidence="1 2">CCMP1545</strain>
    </source>
</reference>
<dbReference type="KEGG" id="mpp:MICPUCDRAFT_58981"/>
<evidence type="ECO:0000313" key="1">
    <source>
        <dbReference type="EMBL" id="EEH56712.1"/>
    </source>
</evidence>
<gene>
    <name evidence="1" type="ORF">MICPUCDRAFT_58981</name>
</gene>
<dbReference type="Proteomes" id="UP000001876">
    <property type="component" value="Unassembled WGS sequence"/>
</dbReference>
<dbReference type="GeneID" id="9684714"/>
<keyword evidence="2" id="KW-1185">Reference proteome</keyword>
<evidence type="ECO:0000313" key="2">
    <source>
        <dbReference type="Proteomes" id="UP000001876"/>
    </source>
</evidence>
<protein>
    <submittedName>
        <fullName evidence="1">Predicted protein</fullName>
    </submittedName>
</protein>
<name>C1MUY5_MICPC</name>